<feature type="transmembrane region" description="Helical" evidence="2">
    <location>
        <begin position="76"/>
        <end position="95"/>
    </location>
</feature>
<evidence type="ECO:0000256" key="2">
    <source>
        <dbReference type="SAM" id="Phobius"/>
    </source>
</evidence>
<keyword evidence="2" id="KW-0812">Transmembrane</keyword>
<keyword evidence="2" id="KW-0472">Membrane</keyword>
<feature type="region of interest" description="Disordered" evidence="1">
    <location>
        <begin position="131"/>
        <end position="152"/>
    </location>
</feature>
<feature type="compositionally biased region" description="Polar residues" evidence="1">
    <location>
        <begin position="131"/>
        <end position="144"/>
    </location>
</feature>
<gene>
    <name evidence="3" type="ORF">SLS58_008800</name>
</gene>
<dbReference type="Proteomes" id="UP001521184">
    <property type="component" value="Unassembled WGS sequence"/>
</dbReference>
<evidence type="ECO:0000313" key="4">
    <source>
        <dbReference type="Proteomes" id="UP001521184"/>
    </source>
</evidence>
<name>A0ABR3TGL8_9PEZI</name>
<comment type="caution">
    <text evidence="3">The sequence shown here is derived from an EMBL/GenBank/DDBJ whole genome shotgun (WGS) entry which is preliminary data.</text>
</comment>
<protein>
    <submittedName>
        <fullName evidence="3">Uncharacterized protein</fullName>
    </submittedName>
</protein>
<dbReference type="EMBL" id="JAKEKT020000078">
    <property type="protein sequence ID" value="KAL1638587.1"/>
    <property type="molecule type" value="Genomic_DNA"/>
</dbReference>
<evidence type="ECO:0000313" key="3">
    <source>
        <dbReference type="EMBL" id="KAL1638587.1"/>
    </source>
</evidence>
<keyword evidence="4" id="KW-1185">Reference proteome</keyword>
<reference evidence="3 4" key="1">
    <citation type="journal article" date="2023" name="Plant Dis.">
        <title>First Report of Diplodia intermedia Causing Canker and Dieback Diseases on Apple Trees in Canada.</title>
        <authorList>
            <person name="Ellouze W."/>
            <person name="Ilyukhin E."/>
            <person name="Sulman M."/>
            <person name="Ali S."/>
        </authorList>
    </citation>
    <scope>NUCLEOTIDE SEQUENCE [LARGE SCALE GENOMIC DNA]</scope>
    <source>
        <strain evidence="3 4">M45-28</strain>
    </source>
</reference>
<organism evidence="3 4">
    <name type="scientific">Diplodia intermedia</name>
    <dbReference type="NCBI Taxonomy" id="856260"/>
    <lineage>
        <taxon>Eukaryota</taxon>
        <taxon>Fungi</taxon>
        <taxon>Dikarya</taxon>
        <taxon>Ascomycota</taxon>
        <taxon>Pezizomycotina</taxon>
        <taxon>Dothideomycetes</taxon>
        <taxon>Dothideomycetes incertae sedis</taxon>
        <taxon>Botryosphaeriales</taxon>
        <taxon>Botryosphaeriaceae</taxon>
        <taxon>Diplodia</taxon>
    </lineage>
</organism>
<sequence>MAKAKMALQDLLRQLLMLESCKGEDPKRDNTVDKARVPALVDGASNELLSLATVHNGLCSPREADKANTNIEQFSALWLESSIVFIIASLFSAFVRTVVSSLLHLASASHGQDASSGGRHCAKNVSFGDVSPSSLIESTSSAPTKSGKVRQEKSNLLTIPTTSSVFSALLCGVHRSHVFV</sequence>
<proteinExistence type="predicted"/>
<evidence type="ECO:0000256" key="1">
    <source>
        <dbReference type="SAM" id="MobiDB-lite"/>
    </source>
</evidence>
<accession>A0ABR3TGL8</accession>
<keyword evidence="2" id="KW-1133">Transmembrane helix</keyword>